<dbReference type="OrthoDB" id="428577at2759"/>
<dbReference type="InterPro" id="IPR000643">
    <property type="entry name" value="Iodothyronine_deiodinase"/>
</dbReference>
<comment type="caution">
    <text evidence="3">The sequence shown here is derived from an EMBL/GenBank/DDBJ whole genome shotgun (WGS) entry which is preliminary data.</text>
</comment>
<reference evidence="3" key="1">
    <citation type="submission" date="2023-01" db="EMBL/GenBank/DDBJ databases">
        <title>Genome assembly of the deep-sea coral Lophelia pertusa.</title>
        <authorList>
            <person name="Herrera S."/>
            <person name="Cordes E."/>
        </authorList>
    </citation>
    <scope>NUCLEOTIDE SEQUENCE</scope>
    <source>
        <strain evidence="3">USNM1676648</strain>
        <tissue evidence="3">Polyp</tissue>
    </source>
</reference>
<dbReference type="Proteomes" id="UP001163046">
    <property type="component" value="Unassembled WGS sequence"/>
</dbReference>
<feature type="transmembrane region" description="Helical" evidence="2">
    <location>
        <begin position="6"/>
        <end position="28"/>
    </location>
</feature>
<evidence type="ECO:0000256" key="1">
    <source>
        <dbReference type="RuleBase" id="RU000676"/>
    </source>
</evidence>
<dbReference type="GO" id="GO:0042403">
    <property type="term" value="P:thyroid hormone metabolic process"/>
    <property type="evidence" value="ECO:0007669"/>
    <property type="project" value="TreeGrafter"/>
</dbReference>
<comment type="function">
    <text evidence="1">Responsible for the deiodination of T4 (3,5,3',5'-tetraiodothyronine).</text>
</comment>
<keyword evidence="2" id="KW-0472">Membrane</keyword>
<comment type="similarity">
    <text evidence="1">Belongs to the iodothyronine deiodinase family.</text>
</comment>
<protein>
    <recommendedName>
        <fullName evidence="1">Iodothyronine deiodinase</fullName>
    </recommendedName>
</protein>
<dbReference type="GO" id="GO:0004800">
    <property type="term" value="F:thyroxine 5'-deiodinase activity"/>
    <property type="evidence" value="ECO:0007669"/>
    <property type="project" value="InterPro"/>
</dbReference>
<keyword evidence="2" id="KW-1133">Transmembrane helix</keyword>
<evidence type="ECO:0000313" key="3">
    <source>
        <dbReference type="EMBL" id="KAJ7360336.1"/>
    </source>
</evidence>
<dbReference type="GO" id="GO:0042446">
    <property type="term" value="P:hormone biosynthetic process"/>
    <property type="evidence" value="ECO:0007669"/>
    <property type="project" value="UniProtKB-KW"/>
</dbReference>
<organism evidence="3 4">
    <name type="scientific">Desmophyllum pertusum</name>
    <dbReference type="NCBI Taxonomy" id="174260"/>
    <lineage>
        <taxon>Eukaryota</taxon>
        <taxon>Metazoa</taxon>
        <taxon>Cnidaria</taxon>
        <taxon>Anthozoa</taxon>
        <taxon>Hexacorallia</taxon>
        <taxon>Scleractinia</taxon>
        <taxon>Caryophylliina</taxon>
        <taxon>Caryophylliidae</taxon>
        <taxon>Desmophyllum</taxon>
    </lineage>
</organism>
<accession>A0A9W9YNS8</accession>
<keyword evidence="1" id="KW-0712">Selenocysteine</keyword>
<keyword evidence="4" id="KW-1185">Reference proteome</keyword>
<evidence type="ECO:0000256" key="2">
    <source>
        <dbReference type="SAM" id="Phobius"/>
    </source>
</evidence>
<keyword evidence="1" id="KW-0893">Thyroid hormones biosynthesis</keyword>
<dbReference type="AlphaFoldDB" id="A0A9W9YNS8"/>
<dbReference type="PANTHER" id="PTHR11781">
    <property type="entry name" value="IODOTHYRONINE DEIODINASE"/>
    <property type="match status" value="1"/>
</dbReference>
<gene>
    <name evidence="3" type="primary">DIO1_4</name>
    <name evidence="3" type="ORF">OS493_016968</name>
</gene>
<proteinExistence type="inferred from homology"/>
<dbReference type="Gene3D" id="3.40.30.10">
    <property type="entry name" value="Glutaredoxin"/>
    <property type="match status" value="1"/>
</dbReference>
<dbReference type="EMBL" id="MU827310">
    <property type="protein sequence ID" value="KAJ7360336.1"/>
    <property type="molecule type" value="Genomic_DNA"/>
</dbReference>
<name>A0A9W9YNS8_9CNID</name>
<keyword evidence="1 3" id="KW-0560">Oxidoreductase</keyword>
<sequence>MLAELSHNIILGITALKFTILVGLLRIASAIPYIKERIQKYEEHYLLVPYQNFWDDYGSNEMLSCVLKIVLGDLNKTARLGNPAPNCKVKRAWDRKRKSVNFSISSQRGGVHSDSITEFVLIRVLPQNNVEIAQHKSLKERCQAAQMLKKSSQSPVPIMVDTLHDEATIAYGAFPERLFVIQQGQIVYEGGTGPYNYVLAEVQSWLEEYKAKQ</sequence>
<dbReference type="Pfam" id="PF00837">
    <property type="entry name" value="T4_deiodinase"/>
    <property type="match status" value="1"/>
</dbReference>
<dbReference type="PANTHER" id="PTHR11781:SF22">
    <property type="entry name" value="TYPE I IODOTHYRONINE DEIODINASE"/>
    <property type="match status" value="1"/>
</dbReference>
<keyword evidence="2" id="KW-0812">Transmembrane</keyword>
<evidence type="ECO:0000313" key="4">
    <source>
        <dbReference type="Proteomes" id="UP001163046"/>
    </source>
</evidence>